<feature type="domain" description="UmuC" evidence="6">
    <location>
        <begin position="19"/>
        <end position="210"/>
    </location>
</feature>
<dbReference type="STRING" id="1423803.FD13_GL001271"/>
<reference evidence="7 8" key="1">
    <citation type="journal article" date="2015" name="Genome Announc.">
        <title>Expanding the biotechnology potential of lactobacilli through comparative genomics of 213 strains and associated genera.</title>
        <authorList>
            <person name="Sun Z."/>
            <person name="Harris H.M."/>
            <person name="McCann A."/>
            <person name="Guo C."/>
            <person name="Argimon S."/>
            <person name="Zhang W."/>
            <person name="Yang X."/>
            <person name="Jeffery I.B."/>
            <person name="Cooney J.C."/>
            <person name="Kagawa T.F."/>
            <person name="Liu W."/>
            <person name="Song Y."/>
            <person name="Salvetti E."/>
            <person name="Wrobel A."/>
            <person name="Rasinkangas P."/>
            <person name="Parkhill J."/>
            <person name="Rea M.C."/>
            <person name="O'Sullivan O."/>
            <person name="Ritari J."/>
            <person name="Douillard F.P."/>
            <person name="Paul Ross R."/>
            <person name="Yang R."/>
            <person name="Briner A.E."/>
            <person name="Felis G.E."/>
            <person name="de Vos W.M."/>
            <person name="Barrangou R."/>
            <person name="Klaenhammer T.R."/>
            <person name="Caufield P.W."/>
            <person name="Cui Y."/>
            <person name="Zhang H."/>
            <person name="O'Toole P.W."/>
        </authorList>
    </citation>
    <scope>NUCLEOTIDE SEQUENCE [LARGE SCALE GENOMIC DNA]</scope>
    <source>
        <strain evidence="7 8">DSM 21775</strain>
    </source>
</reference>
<dbReference type="InterPro" id="IPR017961">
    <property type="entry name" value="DNA_pol_Y-fam_little_finger"/>
</dbReference>
<dbReference type="InterPro" id="IPR001126">
    <property type="entry name" value="UmuC"/>
</dbReference>
<dbReference type="AlphaFoldDB" id="A0A0R2DIN3"/>
<dbReference type="GO" id="GO:0009432">
    <property type="term" value="P:SOS response"/>
    <property type="evidence" value="ECO:0007669"/>
    <property type="project" value="TreeGrafter"/>
</dbReference>
<evidence type="ECO:0000256" key="5">
    <source>
        <dbReference type="ARBA" id="ARBA00022932"/>
    </source>
</evidence>
<dbReference type="Pfam" id="PF11799">
    <property type="entry name" value="IMS_C"/>
    <property type="match status" value="1"/>
</dbReference>
<dbReference type="GO" id="GO:0006281">
    <property type="term" value="P:DNA repair"/>
    <property type="evidence" value="ECO:0007669"/>
    <property type="project" value="InterPro"/>
</dbReference>
<sequence length="440" mass="50004">MNGREAVTMDYSREPHGLYFMIDNKSFYASVESIERGLNPLKSCLIVMSEADNTGTGLVLAASPTAKRLFGISNVSRQYEVPRDPRILVVPPRMNLYIQKNLAINKIFRQYVADSDLFPYSIDESILDMTKSWRLFGKTPEEVARRIQLRVRRELGLYTTVGIGENPVQAKLALDLQAKHDHDLIGRLTYEDFGEHIWPMTNLEKVWSIGHRTAAHLQRLGIHSMGDLAHVNPYELRHEMGLIGTQLFALSWGIDRTELGNVRPPKEKSWSNSQVLPRDYKRQSEIELVLREIGQQVTSRMRHHHQQAGCVSLFVGFAWDGEADDGRGGLHHTHRIDPTDNAHDIIAELIRLFRQYWEGQPVRNIGVGLSRLSASQNLQLDLFQNPERQIKNNQFDRVIDELRDRFGKTAVIPASSLLRGGTMLRRSALVGGHNGGNSFD</sequence>
<evidence type="ECO:0000256" key="4">
    <source>
        <dbReference type="ARBA" id="ARBA00022705"/>
    </source>
</evidence>
<keyword evidence="5" id="KW-0239">DNA-directed DNA polymerase</keyword>
<proteinExistence type="inferred from homology"/>
<comment type="caution">
    <text evidence="7">The sequence shown here is derived from an EMBL/GenBank/DDBJ whole genome shotgun (WGS) entry which is preliminary data.</text>
</comment>
<dbReference type="InterPro" id="IPR043128">
    <property type="entry name" value="Rev_trsase/Diguanyl_cyclase"/>
</dbReference>
<protein>
    <submittedName>
        <fullName evidence="7">ImpB MucB SamB family protein</fullName>
    </submittedName>
</protein>
<dbReference type="PANTHER" id="PTHR11076:SF35">
    <property type="entry name" value="DNA REPAIR PROTEIN HOMOLOG YOBH"/>
    <property type="match status" value="1"/>
</dbReference>
<dbReference type="PATRIC" id="fig|1423803.3.peg.1298"/>
<gene>
    <name evidence="7" type="ORF">FD13_GL001271</name>
</gene>
<evidence type="ECO:0000259" key="6">
    <source>
        <dbReference type="PROSITE" id="PS50173"/>
    </source>
</evidence>
<dbReference type="Proteomes" id="UP000051589">
    <property type="component" value="Unassembled WGS sequence"/>
</dbReference>
<dbReference type="SUPFAM" id="SSF56672">
    <property type="entry name" value="DNA/RNA polymerases"/>
    <property type="match status" value="1"/>
</dbReference>
<dbReference type="InterPro" id="IPR050116">
    <property type="entry name" value="DNA_polymerase-Y"/>
</dbReference>
<evidence type="ECO:0000313" key="7">
    <source>
        <dbReference type="EMBL" id="KRN02955.1"/>
    </source>
</evidence>
<dbReference type="Gene3D" id="1.10.150.20">
    <property type="entry name" value="5' to 3' exonuclease, C-terminal subdomain"/>
    <property type="match status" value="1"/>
</dbReference>
<organism evidence="7 8">
    <name type="scientific">Levilactobacillus senmaizukei DSM 21775 = NBRC 103853</name>
    <dbReference type="NCBI Taxonomy" id="1423803"/>
    <lineage>
        <taxon>Bacteria</taxon>
        <taxon>Bacillati</taxon>
        <taxon>Bacillota</taxon>
        <taxon>Bacilli</taxon>
        <taxon>Lactobacillales</taxon>
        <taxon>Lactobacillaceae</taxon>
        <taxon>Levilactobacillus</taxon>
    </lineage>
</organism>
<keyword evidence="3" id="KW-0548">Nucleotidyltransferase</keyword>
<dbReference type="Pfam" id="PF00817">
    <property type="entry name" value="IMS"/>
    <property type="match status" value="1"/>
</dbReference>
<dbReference type="PANTHER" id="PTHR11076">
    <property type="entry name" value="DNA REPAIR POLYMERASE UMUC / TRANSFERASE FAMILY MEMBER"/>
    <property type="match status" value="1"/>
</dbReference>
<dbReference type="SUPFAM" id="SSF100879">
    <property type="entry name" value="Lesion bypass DNA polymerase (Y-family), little finger domain"/>
    <property type="match status" value="1"/>
</dbReference>
<accession>A0A0R2DIN3</accession>
<evidence type="ECO:0000313" key="8">
    <source>
        <dbReference type="Proteomes" id="UP000051589"/>
    </source>
</evidence>
<dbReference type="GO" id="GO:0003684">
    <property type="term" value="F:damaged DNA binding"/>
    <property type="evidence" value="ECO:0007669"/>
    <property type="project" value="InterPro"/>
</dbReference>
<dbReference type="InterPro" id="IPR036775">
    <property type="entry name" value="DNA_pol_Y-fam_lit_finger_sf"/>
</dbReference>
<dbReference type="GO" id="GO:0005829">
    <property type="term" value="C:cytosol"/>
    <property type="evidence" value="ECO:0007669"/>
    <property type="project" value="TreeGrafter"/>
</dbReference>
<keyword evidence="2" id="KW-0515">Mutator protein</keyword>
<dbReference type="Gene3D" id="3.30.1490.100">
    <property type="entry name" value="DNA polymerase, Y-family, little finger domain"/>
    <property type="match status" value="1"/>
</dbReference>
<evidence type="ECO:0000256" key="3">
    <source>
        <dbReference type="ARBA" id="ARBA00022695"/>
    </source>
</evidence>
<name>A0A0R2DIN3_9LACO</name>
<dbReference type="GO" id="GO:0042276">
    <property type="term" value="P:error-prone translesion synthesis"/>
    <property type="evidence" value="ECO:0007669"/>
    <property type="project" value="TreeGrafter"/>
</dbReference>
<comment type="similarity">
    <text evidence="1">Belongs to the DNA polymerase type-Y family.</text>
</comment>
<dbReference type="PROSITE" id="PS50173">
    <property type="entry name" value="UMUC"/>
    <property type="match status" value="1"/>
</dbReference>
<dbReference type="EMBL" id="AYZH01000003">
    <property type="protein sequence ID" value="KRN02955.1"/>
    <property type="molecule type" value="Genomic_DNA"/>
</dbReference>
<dbReference type="CDD" id="cd01700">
    <property type="entry name" value="PolY_Pol_V_umuC"/>
    <property type="match status" value="1"/>
</dbReference>
<dbReference type="Gene3D" id="3.30.70.270">
    <property type="match status" value="1"/>
</dbReference>
<keyword evidence="5" id="KW-0808">Transferase</keyword>
<dbReference type="Gene3D" id="3.40.1170.60">
    <property type="match status" value="1"/>
</dbReference>
<evidence type="ECO:0000256" key="2">
    <source>
        <dbReference type="ARBA" id="ARBA00022457"/>
    </source>
</evidence>
<keyword evidence="8" id="KW-1185">Reference proteome</keyword>
<dbReference type="InterPro" id="IPR043502">
    <property type="entry name" value="DNA/RNA_pol_sf"/>
</dbReference>
<dbReference type="GO" id="GO:0006260">
    <property type="term" value="P:DNA replication"/>
    <property type="evidence" value="ECO:0007669"/>
    <property type="project" value="UniProtKB-KW"/>
</dbReference>
<dbReference type="GO" id="GO:0003887">
    <property type="term" value="F:DNA-directed DNA polymerase activity"/>
    <property type="evidence" value="ECO:0007669"/>
    <property type="project" value="UniProtKB-KW"/>
</dbReference>
<evidence type="ECO:0000256" key="1">
    <source>
        <dbReference type="ARBA" id="ARBA00010945"/>
    </source>
</evidence>
<keyword evidence="4" id="KW-0235">DNA replication</keyword>